<dbReference type="PANTHER" id="PTHR10907:SF47">
    <property type="entry name" value="REGUCALCIN"/>
    <property type="match status" value="1"/>
</dbReference>
<feature type="binding site" evidence="3">
    <location>
        <position position="194"/>
    </location>
    <ligand>
        <name>a divalent metal cation</name>
        <dbReference type="ChEBI" id="CHEBI:60240"/>
    </ligand>
</feature>
<evidence type="ECO:0000256" key="1">
    <source>
        <dbReference type="ARBA" id="ARBA00008853"/>
    </source>
</evidence>
<reference evidence="5" key="1">
    <citation type="journal article" date="2014" name="Int. J. Syst. Evol. Microbiol.">
        <title>Complete genome sequence of Corynebacterium casei LMG S-19264T (=DSM 44701T), isolated from a smear-ripened cheese.</title>
        <authorList>
            <consortium name="US DOE Joint Genome Institute (JGI-PGF)"/>
            <person name="Walter F."/>
            <person name="Albersmeier A."/>
            <person name="Kalinowski J."/>
            <person name="Ruckert C."/>
        </authorList>
    </citation>
    <scope>NUCLEOTIDE SEQUENCE</scope>
    <source>
        <strain evidence="5">CGMCC 1.15320</strain>
    </source>
</reference>
<evidence type="ECO:0000259" key="4">
    <source>
        <dbReference type="Pfam" id="PF08450"/>
    </source>
</evidence>
<proteinExistence type="inferred from homology"/>
<dbReference type="GO" id="GO:0004341">
    <property type="term" value="F:gluconolactonase activity"/>
    <property type="evidence" value="ECO:0007669"/>
    <property type="project" value="TreeGrafter"/>
</dbReference>
<comment type="caution">
    <text evidence="5">The sequence shown here is derived from an EMBL/GenBank/DDBJ whole genome shotgun (WGS) entry which is preliminary data.</text>
</comment>
<dbReference type="InterPro" id="IPR005511">
    <property type="entry name" value="SMP-30"/>
</dbReference>
<dbReference type="PANTHER" id="PTHR10907">
    <property type="entry name" value="REGUCALCIN"/>
    <property type="match status" value="1"/>
</dbReference>
<evidence type="ECO:0000313" key="6">
    <source>
        <dbReference type="Proteomes" id="UP000636264"/>
    </source>
</evidence>
<dbReference type="PRINTS" id="PR01790">
    <property type="entry name" value="SMP30FAMILY"/>
</dbReference>
<dbReference type="GO" id="GO:0019853">
    <property type="term" value="P:L-ascorbic acid biosynthetic process"/>
    <property type="evidence" value="ECO:0007669"/>
    <property type="project" value="TreeGrafter"/>
</dbReference>
<evidence type="ECO:0000256" key="2">
    <source>
        <dbReference type="PIRSR" id="PIRSR605511-1"/>
    </source>
</evidence>
<feature type="binding site" evidence="3">
    <location>
        <position position="15"/>
    </location>
    <ligand>
        <name>a divalent metal cation</name>
        <dbReference type="ChEBI" id="CHEBI:60240"/>
    </ligand>
</feature>
<dbReference type="AlphaFoldDB" id="A0A916W1H7"/>
<feature type="active site" description="Proton donor/acceptor" evidence="2">
    <location>
        <position position="194"/>
    </location>
</feature>
<feature type="binding site" evidence="3">
    <location>
        <position position="97"/>
    </location>
    <ligand>
        <name>substrate</name>
    </ligand>
</feature>
<protein>
    <submittedName>
        <fullName evidence="5">Gluconolaconase</fullName>
    </submittedName>
</protein>
<dbReference type="EMBL" id="BMIF01000002">
    <property type="protein sequence ID" value="GGA59630.1"/>
    <property type="molecule type" value="Genomic_DNA"/>
</dbReference>
<dbReference type="SUPFAM" id="SSF63829">
    <property type="entry name" value="Calcium-dependent phosphotriesterase"/>
    <property type="match status" value="1"/>
</dbReference>
<comment type="similarity">
    <text evidence="1">Belongs to the SMP-30/CGR1 family.</text>
</comment>
<keyword evidence="6" id="KW-1185">Reference proteome</keyword>
<evidence type="ECO:0000313" key="5">
    <source>
        <dbReference type="EMBL" id="GGA59630.1"/>
    </source>
</evidence>
<dbReference type="GO" id="GO:0005509">
    <property type="term" value="F:calcium ion binding"/>
    <property type="evidence" value="ECO:0007669"/>
    <property type="project" value="TreeGrafter"/>
</dbReference>
<dbReference type="Proteomes" id="UP000636264">
    <property type="component" value="Unassembled WGS sequence"/>
</dbReference>
<dbReference type="Pfam" id="PF08450">
    <property type="entry name" value="SGL"/>
    <property type="match status" value="1"/>
</dbReference>
<name>A0A916W1H7_9HYPH</name>
<dbReference type="InterPro" id="IPR013658">
    <property type="entry name" value="SGL"/>
</dbReference>
<dbReference type="Gene3D" id="2.120.10.30">
    <property type="entry name" value="TolB, C-terminal domain"/>
    <property type="match status" value="1"/>
</dbReference>
<comment type="cofactor">
    <cofactor evidence="3">
        <name>Zn(2+)</name>
        <dbReference type="ChEBI" id="CHEBI:29105"/>
    </cofactor>
    <text evidence="3">Binds 1 divalent metal cation per subunit.</text>
</comment>
<dbReference type="RefSeq" id="WP_188720006.1">
    <property type="nucleotide sequence ID" value="NZ_BMIF01000002.1"/>
</dbReference>
<keyword evidence="3" id="KW-0862">Zinc</keyword>
<feature type="domain" description="SMP-30/Gluconolactonase/LRE-like region" evidence="4">
    <location>
        <begin position="14"/>
        <end position="252"/>
    </location>
</feature>
<dbReference type="InterPro" id="IPR011042">
    <property type="entry name" value="6-blade_b-propeller_TolB-like"/>
</dbReference>
<feature type="binding site" evidence="3">
    <location>
        <position position="147"/>
    </location>
    <ligand>
        <name>a divalent metal cation</name>
        <dbReference type="ChEBI" id="CHEBI:60240"/>
    </ligand>
</feature>
<keyword evidence="3" id="KW-0479">Metal-binding</keyword>
<reference evidence="5" key="2">
    <citation type="submission" date="2020-09" db="EMBL/GenBank/DDBJ databases">
        <authorList>
            <person name="Sun Q."/>
            <person name="Zhou Y."/>
        </authorList>
    </citation>
    <scope>NUCLEOTIDE SEQUENCE</scope>
    <source>
        <strain evidence="5">CGMCC 1.15320</strain>
    </source>
</reference>
<organism evidence="5 6">
    <name type="scientific">Nitratireductor aestuarii</name>
    <dbReference type="NCBI Taxonomy" id="1735103"/>
    <lineage>
        <taxon>Bacteria</taxon>
        <taxon>Pseudomonadati</taxon>
        <taxon>Pseudomonadota</taxon>
        <taxon>Alphaproteobacteria</taxon>
        <taxon>Hyphomicrobiales</taxon>
        <taxon>Phyllobacteriaceae</taxon>
        <taxon>Nitratireductor</taxon>
    </lineage>
</organism>
<gene>
    <name evidence="5" type="ORF">GCM10011385_11750</name>
</gene>
<evidence type="ECO:0000256" key="3">
    <source>
        <dbReference type="PIRSR" id="PIRSR605511-2"/>
    </source>
</evidence>
<accession>A0A916W1H7</accession>
<sequence>MNVARTIASGFAYPEGPRWHEGQLWFADQHDETVHILAADGTRVDSFHVEGGPSGMGWLPDGDLLVVSMEEHKLFRRGKNGLSLHCDLNHIHRHLTNEMVVDSKGRAYVGNIGFNFEAGDSVTPTMLVMVDTDGTSRIVADELVCPNGTVITPDGQTLIIAESLAPRLTAFDIAPDGSLSNRRVFADMPGHVPDGICLDAEGCIWAASPFTNSVVRVREGGEIVETVTIEGAGAFACMLGGEDGRDLYICVANPSMRPETLEKRGGRIDVARVTVPAARGACP</sequence>